<keyword evidence="1" id="KW-0812">Transmembrane</keyword>
<accession>A0A1I1NJJ5</accession>
<evidence type="ECO:0000313" key="2">
    <source>
        <dbReference type="EMBL" id="SFC97707.1"/>
    </source>
</evidence>
<feature type="transmembrane region" description="Helical" evidence="1">
    <location>
        <begin position="26"/>
        <end position="49"/>
    </location>
</feature>
<reference evidence="2 3" key="1">
    <citation type="submission" date="2016-10" db="EMBL/GenBank/DDBJ databases">
        <authorList>
            <person name="de Groot N.N."/>
        </authorList>
    </citation>
    <scope>NUCLEOTIDE SEQUENCE [LARGE SCALE GENOMIC DNA]</scope>
    <source>
        <strain evidence="2 3">DSM 19548</strain>
    </source>
</reference>
<keyword evidence="3" id="KW-1185">Reference proteome</keyword>
<dbReference type="EMBL" id="FOLG01000012">
    <property type="protein sequence ID" value="SFC97707.1"/>
    <property type="molecule type" value="Genomic_DNA"/>
</dbReference>
<keyword evidence="1" id="KW-1133">Transmembrane helix</keyword>
<dbReference type="STRING" id="441112.SAMN04488094_112104"/>
<evidence type="ECO:0000256" key="1">
    <source>
        <dbReference type="SAM" id="Phobius"/>
    </source>
</evidence>
<name>A0A1I1NJJ5_9RHOB</name>
<keyword evidence="1" id="KW-0472">Membrane</keyword>
<sequence length="64" mass="7009">MIDRAQIFHALSRFGRDEDGAVTTDWVLLTALLIGLVLATFNTIGGTVVDTAIEMTDHDIKTTF</sequence>
<organism evidence="2 3">
    <name type="scientific">Tropicimonas isoalkanivorans</name>
    <dbReference type="NCBI Taxonomy" id="441112"/>
    <lineage>
        <taxon>Bacteria</taxon>
        <taxon>Pseudomonadati</taxon>
        <taxon>Pseudomonadota</taxon>
        <taxon>Alphaproteobacteria</taxon>
        <taxon>Rhodobacterales</taxon>
        <taxon>Roseobacteraceae</taxon>
        <taxon>Tropicimonas</taxon>
    </lineage>
</organism>
<gene>
    <name evidence="2" type="ORF">SAMN04488094_112104</name>
</gene>
<evidence type="ECO:0000313" key="3">
    <source>
        <dbReference type="Proteomes" id="UP000198728"/>
    </source>
</evidence>
<evidence type="ECO:0008006" key="4">
    <source>
        <dbReference type="Google" id="ProtNLM"/>
    </source>
</evidence>
<proteinExistence type="predicted"/>
<dbReference type="AlphaFoldDB" id="A0A1I1NJJ5"/>
<dbReference type="RefSeq" id="WP_093362016.1">
    <property type="nucleotide sequence ID" value="NZ_FOLG01000012.1"/>
</dbReference>
<protein>
    <recommendedName>
        <fullName evidence="4">Flp pilus assembly protein, pilin Flp</fullName>
    </recommendedName>
</protein>
<dbReference type="Proteomes" id="UP000198728">
    <property type="component" value="Unassembled WGS sequence"/>
</dbReference>